<evidence type="ECO:0000313" key="10">
    <source>
        <dbReference type="Proteomes" id="UP000008070"/>
    </source>
</evidence>
<dbReference type="EMBL" id="FP103042">
    <property type="protein sequence ID" value="CAX26053.1"/>
    <property type="molecule type" value="Genomic_DNA"/>
</dbReference>
<evidence type="ECO:0000256" key="2">
    <source>
        <dbReference type="ARBA" id="ARBA00010945"/>
    </source>
</evidence>
<keyword evidence="9" id="KW-0239">DNA-directed DNA polymerase</keyword>
<dbReference type="Pfam" id="PF11799">
    <property type="entry name" value="IMS_C"/>
    <property type="match status" value="1"/>
</dbReference>
<comment type="catalytic activity">
    <reaction evidence="6">
        <text>DNA(n) + a 2'-deoxyribonucleoside 5'-triphosphate = DNA(n+1) + diphosphate</text>
        <dbReference type="Rhea" id="RHEA:22508"/>
        <dbReference type="Rhea" id="RHEA-COMP:17339"/>
        <dbReference type="Rhea" id="RHEA-COMP:17340"/>
        <dbReference type="ChEBI" id="CHEBI:33019"/>
        <dbReference type="ChEBI" id="CHEBI:61560"/>
        <dbReference type="ChEBI" id="CHEBI:173112"/>
        <dbReference type="EC" id="2.7.7.7"/>
    </reaction>
</comment>
<protein>
    <recommendedName>
        <fullName evidence="4">DNA-directed DNA polymerase</fullName>
        <ecNumber evidence="4">2.7.7.7</ecNumber>
    </recommendedName>
</protein>
<dbReference type="SUPFAM" id="SSF56672">
    <property type="entry name" value="DNA/RNA polymerases"/>
    <property type="match status" value="1"/>
</dbReference>
<feature type="compositionally biased region" description="Low complexity" evidence="7">
    <location>
        <begin position="342"/>
        <end position="354"/>
    </location>
</feature>
<evidence type="ECO:0000256" key="3">
    <source>
        <dbReference type="ARBA" id="ARBA00011245"/>
    </source>
</evidence>
<dbReference type="InterPro" id="IPR043502">
    <property type="entry name" value="DNA/RNA_pol_sf"/>
</dbReference>
<feature type="compositionally biased region" description="Low complexity" evidence="7">
    <location>
        <begin position="253"/>
        <end position="263"/>
    </location>
</feature>
<evidence type="ECO:0000256" key="5">
    <source>
        <dbReference type="ARBA" id="ARBA00025589"/>
    </source>
</evidence>
<keyword evidence="9" id="KW-0808">Transferase</keyword>
<evidence type="ECO:0000259" key="8">
    <source>
        <dbReference type="PROSITE" id="PS50173"/>
    </source>
</evidence>
<accession>C7CFB9</accession>
<dbReference type="GO" id="GO:0009432">
    <property type="term" value="P:SOS response"/>
    <property type="evidence" value="ECO:0007669"/>
    <property type="project" value="TreeGrafter"/>
</dbReference>
<organism evidence="9 10">
    <name type="scientific">Methylorubrum extorquens (strain DSM 6343 / CIP 106787 / DM4)</name>
    <name type="common">Methylobacterium extorquens</name>
    <dbReference type="NCBI Taxonomy" id="661410"/>
    <lineage>
        <taxon>Bacteria</taxon>
        <taxon>Pseudomonadati</taxon>
        <taxon>Pseudomonadota</taxon>
        <taxon>Alphaproteobacteria</taxon>
        <taxon>Hyphomicrobiales</taxon>
        <taxon>Methylobacteriaceae</taxon>
        <taxon>Methylorubrum</taxon>
    </lineage>
</organism>
<evidence type="ECO:0000256" key="7">
    <source>
        <dbReference type="SAM" id="MobiDB-lite"/>
    </source>
</evidence>
<dbReference type="HOGENOM" id="CLU_692244_0_0_5"/>
<dbReference type="InterPro" id="IPR017961">
    <property type="entry name" value="DNA_pol_Y-fam_little_finger"/>
</dbReference>
<dbReference type="GO" id="GO:0003887">
    <property type="term" value="F:DNA-directed DNA polymerase activity"/>
    <property type="evidence" value="ECO:0007669"/>
    <property type="project" value="UniProtKB-KW"/>
</dbReference>
<dbReference type="KEGG" id="mdi:METDI4424"/>
<name>C7CFB9_METED</name>
<dbReference type="EC" id="2.7.7.7" evidence="4"/>
<proteinExistence type="inferred from homology"/>
<feature type="region of interest" description="Disordered" evidence="7">
    <location>
        <begin position="237"/>
        <end position="272"/>
    </location>
</feature>
<dbReference type="Proteomes" id="UP000008070">
    <property type="component" value="Chromosome"/>
</dbReference>
<dbReference type="InterPro" id="IPR001126">
    <property type="entry name" value="UmuC"/>
</dbReference>
<dbReference type="GO" id="GO:0042276">
    <property type="term" value="P:error-prone translesion synthesis"/>
    <property type="evidence" value="ECO:0007669"/>
    <property type="project" value="TreeGrafter"/>
</dbReference>
<dbReference type="GO" id="GO:0006281">
    <property type="term" value="P:DNA repair"/>
    <property type="evidence" value="ECO:0007669"/>
    <property type="project" value="InterPro"/>
</dbReference>
<dbReference type="Pfam" id="PF00817">
    <property type="entry name" value="IMS"/>
    <property type="match status" value="1"/>
</dbReference>
<evidence type="ECO:0000256" key="4">
    <source>
        <dbReference type="ARBA" id="ARBA00012417"/>
    </source>
</evidence>
<evidence type="ECO:0000256" key="6">
    <source>
        <dbReference type="ARBA" id="ARBA00049244"/>
    </source>
</evidence>
<gene>
    <name evidence="9" type="ORF">METD_I4424</name>
</gene>
<comment type="function">
    <text evidence="5">Poorly processive, error-prone DNA polymerase involved in untargeted mutagenesis. Copies undamaged DNA at stalled replication forks, which arise in vivo from mismatched or misaligned primer ends. These misaligned primers can be extended by PolIV. Exhibits no 3'-5' exonuclease (proofreading) activity. May be involved in translesional synthesis, in conjunction with the beta clamp from PolIII.</text>
</comment>
<comment type="subunit">
    <text evidence="3">Monomer.</text>
</comment>
<dbReference type="Gene3D" id="3.30.70.270">
    <property type="match status" value="1"/>
</dbReference>
<dbReference type="PANTHER" id="PTHR11076">
    <property type="entry name" value="DNA REPAIR POLYMERASE UMUC / TRANSFERASE FAMILY MEMBER"/>
    <property type="match status" value="1"/>
</dbReference>
<comment type="similarity">
    <text evidence="2">Belongs to the DNA polymerase type-Y family.</text>
</comment>
<feature type="domain" description="UmuC" evidence="8">
    <location>
        <begin position="20"/>
        <end position="86"/>
    </location>
</feature>
<dbReference type="InterPro" id="IPR050116">
    <property type="entry name" value="DNA_polymerase-Y"/>
</dbReference>
<dbReference type="Gene3D" id="1.10.150.20">
    <property type="entry name" value="5' to 3' exonuclease, C-terminal subdomain"/>
    <property type="match status" value="1"/>
</dbReference>
<feature type="region of interest" description="Disordered" evidence="7">
    <location>
        <begin position="338"/>
        <end position="357"/>
    </location>
</feature>
<keyword evidence="9" id="KW-0548">Nucleotidyltransferase</keyword>
<dbReference type="InterPro" id="IPR043128">
    <property type="entry name" value="Rev_trsase/Diguanyl_cyclase"/>
</dbReference>
<evidence type="ECO:0000256" key="1">
    <source>
        <dbReference type="ARBA" id="ARBA00001946"/>
    </source>
</evidence>
<evidence type="ECO:0000313" key="9">
    <source>
        <dbReference type="EMBL" id="CAX26053.1"/>
    </source>
</evidence>
<dbReference type="GO" id="GO:0005829">
    <property type="term" value="C:cytosol"/>
    <property type="evidence" value="ECO:0007669"/>
    <property type="project" value="TreeGrafter"/>
</dbReference>
<dbReference type="PROSITE" id="PS50173">
    <property type="entry name" value="UMUC"/>
    <property type="match status" value="1"/>
</dbReference>
<sequence>MEQQAKKPTSPHAGPVTLCRDMRETVRARTGISTCVGIGATKTLAKLANHVAKKVPELGGVCDLTDPIQYGHWMARIPPEDIWGIGPANARKLEALGCESVADVRDLDTRAVRKAMTVVGERLVQELRGLACLDLEEVASARKGCAVTRSFSDGVEDLATMEQAVATHAAQLGEKLRGGGLATDHVTVFFHTSEHERDRPQRSVSSVVTLARGQRRHAGAGEGMPARRPEELFQGRGRHDRPRAAGGLAVDFPGARSPRPGARGRVDEGARRMQPTVRTRFGRPGQRRFRTEAGMVDQVRDEVAPLHHTRRRASRHLGDVSTRRLPLDTVAHGGEPYRVRSARAPSPSARTPPGRRAEMAGLPMASRIVVFSHPSIGERPPGFPACGRRNGPFVIGAP</sequence>
<reference evidence="10" key="1">
    <citation type="journal article" date="2009" name="PLoS ONE">
        <title>Methylobacterium genome sequences: a reference blueprint to investigate microbial metabolism of C1 compounds from natural and industrial sources.</title>
        <authorList>
            <person name="Vuilleumier S."/>
            <person name="Chistoserdova L."/>
            <person name="Lee M.-C."/>
            <person name="Bringel F."/>
            <person name="Lajus A."/>
            <person name="Zhou Y."/>
            <person name="Gourion B."/>
            <person name="Barbe V."/>
            <person name="Chang J."/>
            <person name="Cruveiller S."/>
            <person name="Dossat C."/>
            <person name="Gillett W."/>
            <person name="Gruffaz C."/>
            <person name="Haugen E."/>
            <person name="Hourcade E."/>
            <person name="Levy R."/>
            <person name="Mangenot S."/>
            <person name="Muller E."/>
            <person name="Nadalig T."/>
            <person name="Pagni M."/>
            <person name="Penny C."/>
            <person name="Peyraud R."/>
            <person name="Robinson D.G."/>
            <person name="Roche D."/>
            <person name="Rouy Z."/>
            <person name="Saenampechek C."/>
            <person name="Salvignol G."/>
            <person name="Vallenet D."/>
            <person name="Wu Z."/>
            <person name="Marx C.J."/>
            <person name="Vorholt J.A."/>
            <person name="Olson M.V."/>
            <person name="Kaul R."/>
            <person name="Weissenbach J."/>
            <person name="Medigue C."/>
            <person name="Lidstrom M.E."/>
        </authorList>
    </citation>
    <scope>NUCLEOTIDE SEQUENCE [LARGE SCALE GENOMIC DNA]</scope>
    <source>
        <strain evidence="10">DSM 6343 / CIP 106787 / DM4</strain>
    </source>
</reference>
<comment type="cofactor">
    <cofactor evidence="1">
        <name>Mg(2+)</name>
        <dbReference type="ChEBI" id="CHEBI:18420"/>
    </cofactor>
</comment>
<dbReference type="GO" id="GO:0003684">
    <property type="term" value="F:damaged DNA binding"/>
    <property type="evidence" value="ECO:0007669"/>
    <property type="project" value="InterPro"/>
</dbReference>
<dbReference type="AlphaFoldDB" id="C7CFB9"/>
<dbReference type="PANTHER" id="PTHR11076:SF34">
    <property type="entry name" value="PROTEIN UMUC"/>
    <property type="match status" value="1"/>
</dbReference>